<dbReference type="Pfam" id="PF04069">
    <property type="entry name" value="OpuAC"/>
    <property type="match status" value="1"/>
</dbReference>
<organism evidence="2">
    <name type="scientific">uncultured Solirubrobacteraceae bacterium</name>
    <dbReference type="NCBI Taxonomy" id="1162706"/>
    <lineage>
        <taxon>Bacteria</taxon>
        <taxon>Bacillati</taxon>
        <taxon>Actinomycetota</taxon>
        <taxon>Thermoleophilia</taxon>
        <taxon>Solirubrobacterales</taxon>
        <taxon>Solirubrobacteraceae</taxon>
        <taxon>environmental samples</taxon>
    </lineage>
</organism>
<dbReference type="GO" id="GO:0022857">
    <property type="term" value="F:transmembrane transporter activity"/>
    <property type="evidence" value="ECO:0007669"/>
    <property type="project" value="InterPro"/>
</dbReference>
<evidence type="ECO:0000259" key="1">
    <source>
        <dbReference type="Pfam" id="PF04069"/>
    </source>
</evidence>
<dbReference type="SUPFAM" id="SSF53850">
    <property type="entry name" value="Periplasmic binding protein-like II"/>
    <property type="match status" value="1"/>
</dbReference>
<feature type="non-terminal residue" evidence="2">
    <location>
        <position position="1"/>
    </location>
</feature>
<name>A0A6J4SFP8_9ACTN</name>
<dbReference type="AlphaFoldDB" id="A0A6J4SFP8"/>
<gene>
    <name evidence="2" type="ORF">AVDCRST_MAG13-1800</name>
</gene>
<feature type="domain" description="ABC-type glycine betaine transport system substrate-binding" evidence="1">
    <location>
        <begin position="2"/>
        <end position="117"/>
    </location>
</feature>
<proteinExistence type="predicted"/>
<accession>A0A6J4SFP8</accession>
<reference evidence="2" key="1">
    <citation type="submission" date="2020-02" db="EMBL/GenBank/DDBJ databases">
        <authorList>
            <person name="Meier V. D."/>
        </authorList>
    </citation>
    <scope>NUCLEOTIDE SEQUENCE</scope>
    <source>
        <strain evidence="2">AVDCRST_MAG13</strain>
    </source>
</reference>
<dbReference type="EMBL" id="CADCVO010000280">
    <property type="protein sequence ID" value="CAA9492249.1"/>
    <property type="molecule type" value="Genomic_DNA"/>
</dbReference>
<evidence type="ECO:0000313" key="2">
    <source>
        <dbReference type="EMBL" id="CAA9492249.1"/>
    </source>
</evidence>
<protein>
    <recommendedName>
        <fullName evidence="1">ABC-type glycine betaine transport system substrate-binding domain-containing protein</fullName>
    </recommendedName>
</protein>
<sequence length="122" mass="12931">RGLKSVYGIEFERFRPLDVAGPLTVSALKSGKVDCANLFSTQSAIGVNGFVSLTDPKKLIASQAIVPLVAKAVATPETTAALDQVSAKLTTRGVEEMVRRVEIDKADAAEVAQDFLRAQGLD</sequence>
<dbReference type="GO" id="GO:0043190">
    <property type="term" value="C:ATP-binding cassette (ABC) transporter complex"/>
    <property type="evidence" value="ECO:0007669"/>
    <property type="project" value="InterPro"/>
</dbReference>
<dbReference type="InterPro" id="IPR007210">
    <property type="entry name" value="ABC_Gly_betaine_transp_sub-bd"/>
</dbReference>
<dbReference type="Gene3D" id="3.40.190.10">
    <property type="entry name" value="Periplasmic binding protein-like II"/>
    <property type="match status" value="1"/>
</dbReference>